<dbReference type="Proteomes" id="UP000637359">
    <property type="component" value="Unassembled WGS sequence"/>
</dbReference>
<dbReference type="Pfam" id="PF02659">
    <property type="entry name" value="Mntp"/>
    <property type="match status" value="2"/>
</dbReference>
<keyword evidence="3 5" id="KW-1133">Transmembrane helix</keyword>
<protein>
    <submittedName>
        <fullName evidence="6">Sporulation membrane protein YtaF</fullName>
    </submittedName>
</protein>
<dbReference type="PANTHER" id="PTHR35529">
    <property type="entry name" value="MANGANESE EFFLUX PUMP MNTP-RELATED"/>
    <property type="match status" value="1"/>
</dbReference>
<dbReference type="SUPFAM" id="SSF103473">
    <property type="entry name" value="MFS general substrate transporter"/>
    <property type="match status" value="1"/>
</dbReference>
<feature type="transmembrane region" description="Helical" evidence="5">
    <location>
        <begin position="6"/>
        <end position="26"/>
    </location>
</feature>
<evidence type="ECO:0000256" key="3">
    <source>
        <dbReference type="ARBA" id="ARBA00022989"/>
    </source>
</evidence>
<gene>
    <name evidence="6" type="primary">ytaF</name>
    <name evidence="6" type="ORF">H8S33_12745</name>
</gene>
<keyword evidence="2 5" id="KW-0812">Transmembrane</keyword>
<organism evidence="6 7">
    <name type="scientific">Ornithinibacillus hominis</name>
    <dbReference type="NCBI Taxonomy" id="2763055"/>
    <lineage>
        <taxon>Bacteria</taxon>
        <taxon>Bacillati</taxon>
        <taxon>Bacillota</taxon>
        <taxon>Bacilli</taxon>
        <taxon>Bacillales</taxon>
        <taxon>Bacillaceae</taxon>
        <taxon>Ornithinibacillus</taxon>
    </lineage>
</organism>
<feature type="transmembrane region" description="Helical" evidence="5">
    <location>
        <begin position="71"/>
        <end position="88"/>
    </location>
</feature>
<dbReference type="NCBIfam" id="TIGR02840">
    <property type="entry name" value="spore_YtaF"/>
    <property type="match status" value="1"/>
</dbReference>
<evidence type="ECO:0000256" key="1">
    <source>
        <dbReference type="ARBA" id="ARBA00022475"/>
    </source>
</evidence>
<dbReference type="InterPro" id="IPR014205">
    <property type="entry name" value="Spore_YtaF"/>
</dbReference>
<dbReference type="AlphaFoldDB" id="A0A923L6Z6"/>
<name>A0A923L6Z6_9BACI</name>
<sequence length="212" mass="22518">MILFYTGLLFLVIAVSLDGFGVGITYGMRRIVVPKSALFIIMMCSGVVVLLSMLIGTVLNSFLSVSVAETIGGVILIVIGLFSLINIIRNQLKQGEIDEEEHQATTAGNFQSFRTVIAKPDKADLDRSGTISLGEATLLGTALALDAFGAGIGAAILGYSPFITPVLIAIMSGVFVHLGIKVGVILSKNKRLERMNFLPPILLITLGVLNLI</sequence>
<feature type="transmembrane region" description="Helical" evidence="5">
    <location>
        <begin position="162"/>
        <end position="186"/>
    </location>
</feature>
<dbReference type="PANTHER" id="PTHR35529:SF2">
    <property type="entry name" value="SPORULATION PROTEIN YTAF-RELATED"/>
    <property type="match status" value="1"/>
</dbReference>
<reference evidence="6" key="1">
    <citation type="submission" date="2020-08" db="EMBL/GenBank/DDBJ databases">
        <title>Genome public.</title>
        <authorList>
            <person name="Liu C."/>
            <person name="Sun Q."/>
        </authorList>
    </citation>
    <scope>NUCLEOTIDE SEQUENCE</scope>
    <source>
        <strain evidence="6">BX22</strain>
    </source>
</reference>
<evidence type="ECO:0000313" key="7">
    <source>
        <dbReference type="Proteomes" id="UP000637359"/>
    </source>
</evidence>
<feature type="transmembrane region" description="Helical" evidence="5">
    <location>
        <begin position="136"/>
        <end position="156"/>
    </location>
</feature>
<evidence type="ECO:0000256" key="5">
    <source>
        <dbReference type="SAM" id="Phobius"/>
    </source>
</evidence>
<comment type="caution">
    <text evidence="6">The sequence shown here is derived from an EMBL/GenBank/DDBJ whole genome shotgun (WGS) entry which is preliminary data.</text>
</comment>
<dbReference type="InterPro" id="IPR003810">
    <property type="entry name" value="Mntp/YtaF"/>
</dbReference>
<dbReference type="EMBL" id="JACOOL010000009">
    <property type="protein sequence ID" value="MBC5637677.1"/>
    <property type="molecule type" value="Genomic_DNA"/>
</dbReference>
<keyword evidence="1" id="KW-1003">Cell membrane</keyword>
<evidence type="ECO:0000256" key="2">
    <source>
        <dbReference type="ARBA" id="ARBA00022692"/>
    </source>
</evidence>
<dbReference type="InterPro" id="IPR036259">
    <property type="entry name" value="MFS_trans_sf"/>
</dbReference>
<accession>A0A923L6Z6</accession>
<evidence type="ECO:0000256" key="4">
    <source>
        <dbReference type="ARBA" id="ARBA00023136"/>
    </source>
</evidence>
<dbReference type="RefSeq" id="WP_186870384.1">
    <property type="nucleotide sequence ID" value="NZ_JACOOL010000009.1"/>
</dbReference>
<feature type="transmembrane region" description="Helical" evidence="5">
    <location>
        <begin position="38"/>
        <end position="59"/>
    </location>
</feature>
<keyword evidence="4 5" id="KW-0472">Membrane</keyword>
<evidence type="ECO:0000313" key="6">
    <source>
        <dbReference type="EMBL" id="MBC5637677.1"/>
    </source>
</evidence>
<proteinExistence type="predicted"/>
<keyword evidence="7" id="KW-1185">Reference proteome</keyword>